<keyword evidence="1" id="KW-0472">Membrane</keyword>
<organism evidence="2 3">
    <name type="scientific">Reticulomyxa filosa</name>
    <dbReference type="NCBI Taxonomy" id="46433"/>
    <lineage>
        <taxon>Eukaryota</taxon>
        <taxon>Sar</taxon>
        <taxon>Rhizaria</taxon>
        <taxon>Retaria</taxon>
        <taxon>Foraminifera</taxon>
        <taxon>Monothalamids</taxon>
        <taxon>Reticulomyxidae</taxon>
        <taxon>Reticulomyxa</taxon>
    </lineage>
</organism>
<name>X6N5F7_RETFI</name>
<evidence type="ECO:0000313" key="2">
    <source>
        <dbReference type="EMBL" id="ETO20969.1"/>
    </source>
</evidence>
<protein>
    <submittedName>
        <fullName evidence="2">Uncharacterized protein</fullName>
    </submittedName>
</protein>
<keyword evidence="1" id="KW-0812">Transmembrane</keyword>
<reference evidence="2 3" key="1">
    <citation type="journal article" date="2013" name="Curr. Biol.">
        <title>The Genome of the Foraminiferan Reticulomyxa filosa.</title>
        <authorList>
            <person name="Glockner G."/>
            <person name="Hulsmann N."/>
            <person name="Schleicher M."/>
            <person name="Noegel A.A."/>
            <person name="Eichinger L."/>
            <person name="Gallinger C."/>
            <person name="Pawlowski J."/>
            <person name="Sierra R."/>
            <person name="Euteneuer U."/>
            <person name="Pillet L."/>
            <person name="Moustafa A."/>
            <person name="Platzer M."/>
            <person name="Groth M."/>
            <person name="Szafranski K."/>
            <person name="Schliwa M."/>
        </authorList>
    </citation>
    <scope>NUCLEOTIDE SEQUENCE [LARGE SCALE GENOMIC DNA]</scope>
</reference>
<proteinExistence type="predicted"/>
<comment type="caution">
    <text evidence="2">The sequence shown here is derived from an EMBL/GenBank/DDBJ whole genome shotgun (WGS) entry which is preliminary data.</text>
</comment>
<accession>X6N5F7</accession>
<keyword evidence="3" id="KW-1185">Reference proteome</keyword>
<sequence length="148" mass="17009">MSKQNTEIHKAKFRAVPKEIIFLITVVWLFTLGSLITVGLLTGFDDEHGKSTVCQMASILVPLLVYFGNTIVCYRLYNEAKYMRNEGYLRFYEIISLISKRNFGITSIYFVVIFAFYSFVLHNLQKKKKKGVATLSLTKFFLVGKKKG</sequence>
<feature type="transmembrane region" description="Helical" evidence="1">
    <location>
        <begin position="98"/>
        <end position="120"/>
    </location>
</feature>
<dbReference type="EMBL" id="ASPP01012055">
    <property type="protein sequence ID" value="ETO20969.1"/>
    <property type="molecule type" value="Genomic_DNA"/>
</dbReference>
<keyword evidence="1" id="KW-1133">Transmembrane helix</keyword>
<gene>
    <name evidence="2" type="ORF">RFI_16235</name>
</gene>
<feature type="transmembrane region" description="Helical" evidence="1">
    <location>
        <begin position="20"/>
        <end position="44"/>
    </location>
</feature>
<dbReference type="AlphaFoldDB" id="X6N5F7"/>
<dbReference type="Proteomes" id="UP000023152">
    <property type="component" value="Unassembled WGS sequence"/>
</dbReference>
<evidence type="ECO:0000313" key="3">
    <source>
        <dbReference type="Proteomes" id="UP000023152"/>
    </source>
</evidence>
<feature type="transmembrane region" description="Helical" evidence="1">
    <location>
        <begin position="56"/>
        <end position="77"/>
    </location>
</feature>
<evidence type="ECO:0000256" key="1">
    <source>
        <dbReference type="SAM" id="Phobius"/>
    </source>
</evidence>